<dbReference type="Proteomes" id="UP000537326">
    <property type="component" value="Unassembled WGS sequence"/>
</dbReference>
<organism evidence="1 2">
    <name type="scientific">Nocardioides marinus</name>
    <dbReference type="NCBI Taxonomy" id="374514"/>
    <lineage>
        <taxon>Bacteria</taxon>
        <taxon>Bacillati</taxon>
        <taxon>Actinomycetota</taxon>
        <taxon>Actinomycetes</taxon>
        <taxon>Propionibacteriales</taxon>
        <taxon>Nocardioidaceae</taxon>
        <taxon>Nocardioides</taxon>
    </lineage>
</organism>
<dbReference type="AlphaFoldDB" id="A0A7Z0C0D6"/>
<dbReference type="PROSITE" id="PS51257">
    <property type="entry name" value="PROKAR_LIPOPROTEIN"/>
    <property type="match status" value="1"/>
</dbReference>
<keyword evidence="2" id="KW-1185">Reference proteome</keyword>
<comment type="caution">
    <text evidence="1">The sequence shown here is derived from an EMBL/GenBank/DDBJ whole genome shotgun (WGS) entry which is preliminary data.</text>
</comment>
<evidence type="ECO:0000313" key="1">
    <source>
        <dbReference type="EMBL" id="NYI08560.1"/>
    </source>
</evidence>
<dbReference type="RefSeq" id="WP_179529657.1">
    <property type="nucleotide sequence ID" value="NZ_BAAAPP010000002.1"/>
</dbReference>
<protein>
    <submittedName>
        <fullName evidence="1">Uncharacterized protein</fullName>
    </submittedName>
</protein>
<name>A0A7Z0C0D6_9ACTN</name>
<dbReference type="EMBL" id="JACBZI010000001">
    <property type="protein sequence ID" value="NYI08560.1"/>
    <property type="molecule type" value="Genomic_DNA"/>
</dbReference>
<evidence type="ECO:0000313" key="2">
    <source>
        <dbReference type="Proteomes" id="UP000537326"/>
    </source>
</evidence>
<gene>
    <name evidence="1" type="ORF">BKA05_000075</name>
</gene>
<sequence length="167" mass="16936">MQSKLLATSAVLAALLVTGCGGGTDGEEQPDGSTAAAPDAFGSDVVAESEVNPVDVLRMVPDCTIGAGVESGEPDVNGNLYASCEIEDVEFTDGDDRYTTDVGVTARAVPPEAARELGYDDLITPDDSHKVIAGDGFFLVLTASPAAFGTGAVDVEEIAAAVEGQVL</sequence>
<proteinExistence type="predicted"/>
<reference evidence="1 2" key="1">
    <citation type="submission" date="2020-07" db="EMBL/GenBank/DDBJ databases">
        <title>Sequencing the genomes of 1000 actinobacteria strains.</title>
        <authorList>
            <person name="Klenk H.-P."/>
        </authorList>
    </citation>
    <scope>NUCLEOTIDE SEQUENCE [LARGE SCALE GENOMIC DNA]</scope>
    <source>
        <strain evidence="1 2">DSM 18248</strain>
    </source>
</reference>
<accession>A0A7Z0C0D6</accession>